<organism evidence="2 3">
    <name type="scientific">Marasmiellus scandens</name>
    <dbReference type="NCBI Taxonomy" id="2682957"/>
    <lineage>
        <taxon>Eukaryota</taxon>
        <taxon>Fungi</taxon>
        <taxon>Dikarya</taxon>
        <taxon>Basidiomycota</taxon>
        <taxon>Agaricomycotina</taxon>
        <taxon>Agaricomycetes</taxon>
        <taxon>Agaricomycetidae</taxon>
        <taxon>Agaricales</taxon>
        <taxon>Marasmiineae</taxon>
        <taxon>Omphalotaceae</taxon>
        <taxon>Marasmiellus</taxon>
    </lineage>
</organism>
<feature type="compositionally biased region" description="Acidic residues" evidence="1">
    <location>
        <begin position="194"/>
        <end position="252"/>
    </location>
</feature>
<dbReference type="EMBL" id="JBANRG010000075">
    <property type="protein sequence ID" value="KAK7439031.1"/>
    <property type="molecule type" value="Genomic_DNA"/>
</dbReference>
<sequence>MVLAPSGSSHPFSYGRVVGIFHANVHFTAPQSSSLPSISLQRVDTLWIRWFELDQSHRFGWKAKRLPRIKFVHANNPGAFGFLNPRNIVRAIHLIPAFCDLGADNGLPGESVGRQFEATSYAGPRELEEDDWKYYYVNMFVESDIFMLFRGGGIGHQELYHLLKPFATDAGLDQVVIPKYNVDGEEISESRENSDEELDEDLDIEDNGQQELDSEEDTESDEETDEEELLSDEEWLECYGPEDGDDEIEDVS</sequence>
<accession>A0ABR1IU48</accession>
<evidence type="ECO:0000313" key="3">
    <source>
        <dbReference type="Proteomes" id="UP001498398"/>
    </source>
</evidence>
<gene>
    <name evidence="2" type="ORF">VKT23_017737</name>
</gene>
<dbReference type="Proteomes" id="UP001498398">
    <property type="component" value="Unassembled WGS sequence"/>
</dbReference>
<feature type="region of interest" description="Disordered" evidence="1">
    <location>
        <begin position="184"/>
        <end position="252"/>
    </location>
</feature>
<proteinExistence type="predicted"/>
<evidence type="ECO:0000256" key="1">
    <source>
        <dbReference type="SAM" id="MobiDB-lite"/>
    </source>
</evidence>
<protein>
    <submittedName>
        <fullName evidence="2">Uncharacterized protein</fullName>
    </submittedName>
</protein>
<reference evidence="2 3" key="1">
    <citation type="submission" date="2024-01" db="EMBL/GenBank/DDBJ databases">
        <title>A draft genome for the cacao thread blight pathogen Marasmiellus scandens.</title>
        <authorList>
            <person name="Baruah I.K."/>
            <person name="Leung J."/>
            <person name="Bukari Y."/>
            <person name="Amoako-Attah I."/>
            <person name="Meinhardt L.W."/>
            <person name="Bailey B.A."/>
            <person name="Cohen S.P."/>
        </authorList>
    </citation>
    <scope>NUCLEOTIDE SEQUENCE [LARGE SCALE GENOMIC DNA]</scope>
    <source>
        <strain evidence="2 3">GH-19</strain>
    </source>
</reference>
<name>A0ABR1IU48_9AGAR</name>
<keyword evidence="3" id="KW-1185">Reference proteome</keyword>
<evidence type="ECO:0000313" key="2">
    <source>
        <dbReference type="EMBL" id="KAK7439031.1"/>
    </source>
</evidence>
<comment type="caution">
    <text evidence="2">The sequence shown here is derived from an EMBL/GenBank/DDBJ whole genome shotgun (WGS) entry which is preliminary data.</text>
</comment>